<dbReference type="AlphaFoldDB" id="A0A1V1I075"/>
<dbReference type="KEGG" id="ril:CRIB_879"/>
<keyword evidence="2" id="KW-1185">Reference proteome</keyword>
<proteinExistence type="predicted"/>
<organism evidence="1 2">
    <name type="scientific">Romboutsia ilealis</name>
    <dbReference type="NCBI Taxonomy" id="1115758"/>
    <lineage>
        <taxon>Bacteria</taxon>
        <taxon>Bacillati</taxon>
        <taxon>Bacillota</taxon>
        <taxon>Clostridia</taxon>
        <taxon>Peptostreptococcales</taxon>
        <taxon>Peptostreptococcaceae</taxon>
        <taxon>Romboutsia</taxon>
    </lineage>
</organism>
<protein>
    <submittedName>
        <fullName evidence="1">Uncharacterized protein</fullName>
    </submittedName>
</protein>
<evidence type="ECO:0000313" key="1">
    <source>
        <dbReference type="EMBL" id="CED93630.1"/>
    </source>
</evidence>
<dbReference type="EMBL" id="LN555523">
    <property type="protein sequence ID" value="CED93630.1"/>
    <property type="molecule type" value="Genomic_DNA"/>
</dbReference>
<reference evidence="1 2" key="1">
    <citation type="submission" date="2014-04" db="EMBL/GenBank/DDBJ databases">
        <authorList>
            <person name="Hornung B.V."/>
        </authorList>
    </citation>
    <scope>NUCLEOTIDE SEQUENCE [LARGE SCALE GENOMIC DNA]</scope>
    <source>
        <strain evidence="1 2">CRIB</strain>
    </source>
</reference>
<accession>A0A1V1I075</accession>
<sequence length="208" mass="24262">MNFITKEELEKKDIVSKFSVINRHLILPENYEYKTSFDVGDIVSHKNNTNELGVVYFIEDDELSINWNNGTEGTEDSTNLIVVPPTVGLELLKDSNLIDLWEDLSNGKNESFDLKCIYLNDKVINEVPFIKAFKNTNTIIDKKFKRNFALYRKFGSTQIFRTNLYTVCNDKIGLDTSRYVYYLLENNIVYYLGIDLNEKDLTTYLFNK</sequence>
<dbReference type="Proteomes" id="UP000245622">
    <property type="component" value="Chromosome 1"/>
</dbReference>
<dbReference type="RefSeq" id="WP_180703329.1">
    <property type="nucleotide sequence ID" value="NZ_CAJUCR010000003.1"/>
</dbReference>
<evidence type="ECO:0000313" key="2">
    <source>
        <dbReference type="Proteomes" id="UP000245622"/>
    </source>
</evidence>
<name>A0A1V1I075_9FIRM</name>
<dbReference type="GeneID" id="82205057"/>
<gene>
    <name evidence="1" type="ORF">CRIB_879</name>
</gene>